<evidence type="ECO:0000313" key="13">
    <source>
        <dbReference type="EMBL" id="RPB24384.1"/>
    </source>
</evidence>
<organism evidence="13 14">
    <name type="scientific">Terfezia boudieri ATCC MYA-4762</name>
    <dbReference type="NCBI Taxonomy" id="1051890"/>
    <lineage>
        <taxon>Eukaryota</taxon>
        <taxon>Fungi</taxon>
        <taxon>Dikarya</taxon>
        <taxon>Ascomycota</taxon>
        <taxon>Pezizomycotina</taxon>
        <taxon>Pezizomycetes</taxon>
        <taxon>Pezizales</taxon>
        <taxon>Pezizaceae</taxon>
        <taxon>Terfezia</taxon>
    </lineage>
</organism>
<dbReference type="InterPro" id="IPR000719">
    <property type="entry name" value="Prot_kinase_dom"/>
</dbReference>
<feature type="coiled-coil region" evidence="10">
    <location>
        <begin position="271"/>
        <end position="319"/>
    </location>
</feature>
<evidence type="ECO:0000256" key="8">
    <source>
        <dbReference type="ARBA" id="ARBA00047899"/>
    </source>
</evidence>
<gene>
    <name evidence="13" type="ORF">L211DRAFT_849111</name>
</gene>
<dbReference type="Gene3D" id="1.10.510.10">
    <property type="entry name" value="Transferase(Phosphotransferase) domain 1"/>
    <property type="match status" value="1"/>
</dbReference>
<dbReference type="AlphaFoldDB" id="A0A3N4LNC4"/>
<evidence type="ECO:0000256" key="6">
    <source>
        <dbReference type="ARBA" id="ARBA00030980"/>
    </source>
</evidence>
<keyword evidence="14" id="KW-1185">Reference proteome</keyword>
<dbReference type="InterPro" id="IPR008266">
    <property type="entry name" value="Tyr_kinase_AS"/>
</dbReference>
<evidence type="ECO:0000259" key="12">
    <source>
        <dbReference type="PROSITE" id="PS50011"/>
    </source>
</evidence>
<protein>
    <recommendedName>
        <fullName evidence="5">EKC/KEOPS complex subunit BUD32</fullName>
        <ecNumber evidence="3">2.7.11.1</ecNumber>
    </recommendedName>
    <alternativeName>
        <fullName evidence="6 7">Atypical Serine/threonine protein kinase BUD32</fullName>
    </alternativeName>
    <alternativeName>
        <fullName evidence="4">EKC/KEOPS complex subunit bud32</fullName>
    </alternativeName>
</protein>
<dbReference type="OrthoDB" id="5440907at2759"/>
<dbReference type="InterPro" id="IPR011009">
    <property type="entry name" value="Kinase-like_dom_sf"/>
</dbReference>
<feature type="domain" description="Protein kinase" evidence="12">
    <location>
        <begin position="566"/>
        <end position="853"/>
    </location>
</feature>
<proteinExistence type="predicted"/>
<dbReference type="SUPFAM" id="SSF56112">
    <property type="entry name" value="Protein kinase-like (PK-like)"/>
    <property type="match status" value="1"/>
</dbReference>
<evidence type="ECO:0000256" key="2">
    <source>
        <dbReference type="ARBA" id="ARBA00011534"/>
    </source>
</evidence>
<evidence type="ECO:0000256" key="4">
    <source>
        <dbReference type="ARBA" id="ARBA00013948"/>
    </source>
</evidence>
<accession>A0A3N4LNC4</accession>
<evidence type="ECO:0000256" key="5">
    <source>
        <dbReference type="ARBA" id="ARBA00019973"/>
    </source>
</evidence>
<dbReference type="GO" id="GO:0005524">
    <property type="term" value="F:ATP binding"/>
    <property type="evidence" value="ECO:0007669"/>
    <property type="project" value="InterPro"/>
</dbReference>
<dbReference type="EMBL" id="ML121542">
    <property type="protein sequence ID" value="RPB24384.1"/>
    <property type="molecule type" value="Genomic_DNA"/>
</dbReference>
<comment type="function">
    <text evidence="1">Component of the EKC/KEOPS complex that is required for the formation of a threonylcarbamoyl group on adenosine at position 37 (t(6)A37) in tRNAs that read codons beginning with adenine. The complex is probably involved in the transfer of the threonylcarbamoyl moiety of threonylcarbamoyl-AMP (TC-AMP) to the N6 group of A37. BUD32 has ATPase activity in the context of the EKC/KEOPS complex and likely plays a supporting role to the catalytic subunit KAE1. The EKC/KEOPS complex also promotes both telomere uncapping and telomere elongation. The complex is required for efficient recruitment of transcriptional coactivators.</text>
</comment>
<evidence type="ECO:0000313" key="14">
    <source>
        <dbReference type="Proteomes" id="UP000267821"/>
    </source>
</evidence>
<dbReference type="EC" id="2.7.11.1" evidence="3"/>
<evidence type="ECO:0000256" key="11">
    <source>
        <dbReference type="SAM" id="MobiDB-lite"/>
    </source>
</evidence>
<dbReference type="Proteomes" id="UP000267821">
    <property type="component" value="Unassembled WGS sequence"/>
</dbReference>
<comment type="catalytic activity">
    <reaction evidence="9">
        <text>L-seryl-[protein] + ATP = O-phospho-L-seryl-[protein] + ADP + H(+)</text>
        <dbReference type="Rhea" id="RHEA:17989"/>
        <dbReference type="Rhea" id="RHEA-COMP:9863"/>
        <dbReference type="Rhea" id="RHEA-COMP:11604"/>
        <dbReference type="ChEBI" id="CHEBI:15378"/>
        <dbReference type="ChEBI" id="CHEBI:29999"/>
        <dbReference type="ChEBI" id="CHEBI:30616"/>
        <dbReference type="ChEBI" id="CHEBI:83421"/>
        <dbReference type="ChEBI" id="CHEBI:456216"/>
        <dbReference type="EC" id="2.7.11.1"/>
    </reaction>
</comment>
<evidence type="ECO:0000256" key="10">
    <source>
        <dbReference type="SAM" id="Coils"/>
    </source>
</evidence>
<sequence>MPGCERYVMMLFWSRGASCVVRYARTDRRSPAVEARSSTGVCCVNSQTSQVRGPTRCPCDPIASYPSQLVDSFIMLSVMDLSHLTPPLSSTASPHPGALPSSPNPPIASDITTKLAALNLGTHSHSNNDTAAAKVTANADEDDDELPVSIANKFLGSTAAPNCLLTSHILRDLWSTVYWVWKHSKKTGERQVWRKFEELSKHWLTPNVIWKLEDRHNTVLVNLEKLHESEAQLWKEKLASSEKESKAEQNVLRAEKDAVLVNLEKLHESEAQLWKEKLATSEKELKAEQNVWRAEKDALKAEKDALKDVNKALSDATETHSEAIHAFKDLNMELREKVAHLKSVWLASKTVYSFIRGKSMSRAVAWDIERVESHLCPELVNIHALTAAEEGDVKILAEELMSEPENKEGTYYKLIEKGLSRFLPGCSVIDSSKKYYLLGESPDISICIKGVRQAHRLSTHGIIEVKSRKENVDTAQCLGQVKDYLLDFLQSQPTRNDFWGFITNVNQIFLVECKRKDAQPGRRADTSYHLVKYGPLSWVQMIHYIRGVTSAPNMGCKPLPFSPTLGIAEELIGGSDKWRIGRFAVPGKPDSDMVVKVSLREAGQCHIQELKILRYLKRCSSNVPKGICELVWDPARNEGKNVYLFNDIDPTPRVQFGITPAGTTLSLDAFPNMEKFRECISGLLDALQWLHGTARVIHRDVRVANVVLQRSVPTPVLIDFDCAIQLAPGSDTPLEAKITTYGGGLICVPPRVVEEAIKKSVPITDITYYPRIEDDYCALVLLTLELVFPKRYKRFPSKRAMSDGGKICLAALHELHKNLAVNPTWGHLWDKARRGEISELQQLASVTLWIEEK</sequence>
<keyword evidence="10" id="KW-0175">Coiled coil</keyword>
<dbReference type="InParanoid" id="A0A3N4LNC4"/>
<dbReference type="PROSITE" id="PS50011">
    <property type="entry name" value="PROTEIN_KINASE_DOM"/>
    <property type="match status" value="1"/>
</dbReference>
<dbReference type="PROSITE" id="PS00109">
    <property type="entry name" value="PROTEIN_KINASE_TYR"/>
    <property type="match status" value="1"/>
</dbReference>
<evidence type="ECO:0000256" key="1">
    <source>
        <dbReference type="ARBA" id="ARBA00003747"/>
    </source>
</evidence>
<evidence type="ECO:0000256" key="3">
    <source>
        <dbReference type="ARBA" id="ARBA00012513"/>
    </source>
</evidence>
<comment type="catalytic activity">
    <reaction evidence="8">
        <text>L-threonyl-[protein] + ATP = O-phospho-L-threonyl-[protein] + ADP + H(+)</text>
        <dbReference type="Rhea" id="RHEA:46608"/>
        <dbReference type="Rhea" id="RHEA-COMP:11060"/>
        <dbReference type="Rhea" id="RHEA-COMP:11605"/>
        <dbReference type="ChEBI" id="CHEBI:15378"/>
        <dbReference type="ChEBI" id="CHEBI:30013"/>
        <dbReference type="ChEBI" id="CHEBI:30616"/>
        <dbReference type="ChEBI" id="CHEBI:61977"/>
        <dbReference type="ChEBI" id="CHEBI:456216"/>
        <dbReference type="EC" id="2.7.11.1"/>
    </reaction>
</comment>
<reference evidence="13 14" key="1">
    <citation type="journal article" date="2018" name="Nat. Ecol. Evol.">
        <title>Pezizomycetes genomes reveal the molecular basis of ectomycorrhizal truffle lifestyle.</title>
        <authorList>
            <person name="Murat C."/>
            <person name="Payen T."/>
            <person name="Noel B."/>
            <person name="Kuo A."/>
            <person name="Morin E."/>
            <person name="Chen J."/>
            <person name="Kohler A."/>
            <person name="Krizsan K."/>
            <person name="Balestrini R."/>
            <person name="Da Silva C."/>
            <person name="Montanini B."/>
            <person name="Hainaut M."/>
            <person name="Levati E."/>
            <person name="Barry K.W."/>
            <person name="Belfiori B."/>
            <person name="Cichocki N."/>
            <person name="Clum A."/>
            <person name="Dockter R.B."/>
            <person name="Fauchery L."/>
            <person name="Guy J."/>
            <person name="Iotti M."/>
            <person name="Le Tacon F."/>
            <person name="Lindquist E.A."/>
            <person name="Lipzen A."/>
            <person name="Malagnac F."/>
            <person name="Mello A."/>
            <person name="Molinier V."/>
            <person name="Miyauchi S."/>
            <person name="Poulain J."/>
            <person name="Riccioni C."/>
            <person name="Rubini A."/>
            <person name="Sitrit Y."/>
            <person name="Splivallo R."/>
            <person name="Traeger S."/>
            <person name="Wang M."/>
            <person name="Zifcakova L."/>
            <person name="Wipf D."/>
            <person name="Zambonelli A."/>
            <person name="Paolocci F."/>
            <person name="Nowrousian M."/>
            <person name="Ottonello S."/>
            <person name="Baldrian P."/>
            <person name="Spatafora J.W."/>
            <person name="Henrissat B."/>
            <person name="Nagy L.G."/>
            <person name="Aury J.M."/>
            <person name="Wincker P."/>
            <person name="Grigoriev I.V."/>
            <person name="Bonfante P."/>
            <person name="Martin F.M."/>
        </authorList>
    </citation>
    <scope>NUCLEOTIDE SEQUENCE [LARGE SCALE GENOMIC DNA]</scope>
    <source>
        <strain evidence="13 14">ATCC MYA-4762</strain>
    </source>
</reference>
<feature type="region of interest" description="Disordered" evidence="11">
    <location>
        <begin position="87"/>
        <end position="106"/>
    </location>
</feature>
<comment type="subunit">
    <text evidence="2">Component of the EKC/KEOPS complex composed of at least BUD32, CGI121, GON7, KAE1 and PCC1; the whole complex dimerizes.</text>
</comment>
<name>A0A3N4LNC4_9PEZI</name>
<dbReference type="GO" id="GO:0004674">
    <property type="term" value="F:protein serine/threonine kinase activity"/>
    <property type="evidence" value="ECO:0007669"/>
    <property type="project" value="UniProtKB-EC"/>
</dbReference>
<evidence type="ECO:0000256" key="7">
    <source>
        <dbReference type="ARBA" id="ARBA00033194"/>
    </source>
</evidence>
<evidence type="ECO:0000256" key="9">
    <source>
        <dbReference type="ARBA" id="ARBA00048679"/>
    </source>
</evidence>